<comment type="similarity">
    <text evidence="2">Belongs to the chromate ion transporter (CHR) (TC 2.A.51) family.</text>
</comment>
<evidence type="ECO:0000313" key="8">
    <source>
        <dbReference type="EMBL" id="KKI50728.1"/>
    </source>
</evidence>
<accession>A0A0M2NEW7</accession>
<dbReference type="EMBL" id="LAYJ01000102">
    <property type="protein sequence ID" value="KKI50728.1"/>
    <property type="molecule type" value="Genomic_DNA"/>
</dbReference>
<keyword evidence="6 7" id="KW-0472">Membrane</keyword>
<protein>
    <submittedName>
        <fullName evidence="8">Chromate transporter</fullName>
    </submittedName>
</protein>
<evidence type="ECO:0000256" key="7">
    <source>
        <dbReference type="SAM" id="Phobius"/>
    </source>
</evidence>
<keyword evidence="5 7" id="KW-1133">Transmembrane helix</keyword>
<feature type="transmembrane region" description="Helical" evidence="7">
    <location>
        <begin position="12"/>
        <end position="33"/>
    </location>
</feature>
<dbReference type="AlphaFoldDB" id="A0A0M2NEW7"/>
<evidence type="ECO:0000256" key="1">
    <source>
        <dbReference type="ARBA" id="ARBA00004651"/>
    </source>
</evidence>
<evidence type="ECO:0000256" key="3">
    <source>
        <dbReference type="ARBA" id="ARBA00022475"/>
    </source>
</evidence>
<gene>
    <name evidence="8" type="ORF">CHK_1843</name>
</gene>
<dbReference type="InterPro" id="IPR003370">
    <property type="entry name" value="Chromate_transpt"/>
</dbReference>
<evidence type="ECO:0000256" key="5">
    <source>
        <dbReference type="ARBA" id="ARBA00022989"/>
    </source>
</evidence>
<keyword evidence="4 7" id="KW-0812">Transmembrane</keyword>
<dbReference type="GO" id="GO:0015109">
    <property type="term" value="F:chromate transmembrane transporter activity"/>
    <property type="evidence" value="ECO:0007669"/>
    <property type="project" value="InterPro"/>
</dbReference>
<feature type="transmembrane region" description="Helical" evidence="7">
    <location>
        <begin position="113"/>
        <end position="135"/>
    </location>
</feature>
<dbReference type="PATRIC" id="fig|270498.16.peg.1110"/>
<feature type="transmembrane region" description="Helical" evidence="7">
    <location>
        <begin position="169"/>
        <end position="185"/>
    </location>
</feature>
<dbReference type="Proteomes" id="UP000034076">
    <property type="component" value="Unassembled WGS sequence"/>
</dbReference>
<dbReference type="PANTHER" id="PTHR43663:SF1">
    <property type="entry name" value="CHROMATE TRANSPORTER"/>
    <property type="match status" value="1"/>
</dbReference>
<name>A0A0M2NEW7_9FIRM</name>
<evidence type="ECO:0000313" key="9">
    <source>
        <dbReference type="Proteomes" id="UP000034076"/>
    </source>
</evidence>
<comment type="caution">
    <text evidence="8">The sequence shown here is derived from an EMBL/GenBank/DDBJ whole genome shotgun (WGS) entry which is preliminary data.</text>
</comment>
<comment type="subcellular location">
    <subcellularLocation>
        <location evidence="1">Cell membrane</location>
        <topology evidence="1">Multi-pass membrane protein</topology>
    </subcellularLocation>
</comment>
<keyword evidence="3" id="KW-1003">Cell membrane</keyword>
<keyword evidence="9" id="KW-1185">Reference proteome</keyword>
<proteinExistence type="inferred from homology"/>
<reference evidence="8 9" key="1">
    <citation type="submission" date="2015-04" db="EMBL/GenBank/DDBJ databases">
        <title>Draft genome sequence of bacteremic isolate Catabacter hongkongensis type strain HKU16T.</title>
        <authorList>
            <person name="Lau S.K."/>
            <person name="Teng J.L."/>
            <person name="Huang Y."/>
            <person name="Curreem S.O."/>
            <person name="Tsui S.K."/>
            <person name="Woo P.C."/>
        </authorList>
    </citation>
    <scope>NUCLEOTIDE SEQUENCE [LARGE SCALE GENOMIC DNA]</scope>
    <source>
        <strain evidence="8 9">HKU16</strain>
    </source>
</reference>
<organism evidence="8 9">
    <name type="scientific">Christensenella hongkongensis</name>
    <dbReference type="NCBI Taxonomy" id="270498"/>
    <lineage>
        <taxon>Bacteria</taxon>
        <taxon>Bacillati</taxon>
        <taxon>Bacillota</taxon>
        <taxon>Clostridia</taxon>
        <taxon>Christensenellales</taxon>
        <taxon>Christensenellaceae</taxon>
        <taxon>Christensenella</taxon>
    </lineage>
</organism>
<dbReference type="STRING" id="270498.CHK_1843"/>
<evidence type="ECO:0000256" key="6">
    <source>
        <dbReference type="ARBA" id="ARBA00023136"/>
    </source>
</evidence>
<dbReference type="InterPro" id="IPR052518">
    <property type="entry name" value="CHR_Transporter"/>
</dbReference>
<dbReference type="PANTHER" id="PTHR43663">
    <property type="entry name" value="CHROMATE TRANSPORT PROTEIN-RELATED"/>
    <property type="match status" value="1"/>
</dbReference>
<feature type="transmembrane region" description="Helical" evidence="7">
    <location>
        <begin position="83"/>
        <end position="107"/>
    </location>
</feature>
<dbReference type="GO" id="GO:0005886">
    <property type="term" value="C:plasma membrane"/>
    <property type="evidence" value="ECO:0007669"/>
    <property type="project" value="UniProtKB-SubCell"/>
</dbReference>
<feature type="transmembrane region" description="Helical" evidence="7">
    <location>
        <begin position="53"/>
        <end position="76"/>
    </location>
</feature>
<dbReference type="Pfam" id="PF02417">
    <property type="entry name" value="Chromate_transp"/>
    <property type="match status" value="1"/>
</dbReference>
<evidence type="ECO:0000256" key="2">
    <source>
        <dbReference type="ARBA" id="ARBA00005262"/>
    </source>
</evidence>
<evidence type="ECO:0000256" key="4">
    <source>
        <dbReference type="ARBA" id="ARBA00022692"/>
    </source>
</evidence>
<sequence>MQVEEGKKVSWLWLFGINFVISAFTFGGGYVVIPMIRKYYVEKKHVFGEKELMNLAAIAQSSPGAIAINLSALAGYKAAKLPGAVISCVAAVVPPLIILSVISSFYTVFRDNWVVAAALKGMEAGVCALIVDVVWDMSKAVFGEKQPLLWILLPASFVLVFFFQANVMLVIIGGAALCFITGWLNKKREARHGHSG</sequence>